<dbReference type="GeneID" id="106065757"/>
<accession>A0A9W3BF95</accession>
<dbReference type="InterPro" id="IPR002401">
    <property type="entry name" value="Cyt_P450_E_grp-I"/>
</dbReference>
<organism evidence="10 11">
    <name type="scientific">Biomphalaria glabrata</name>
    <name type="common">Bloodfluke planorb</name>
    <name type="synonym">Freshwater snail</name>
    <dbReference type="NCBI Taxonomy" id="6526"/>
    <lineage>
        <taxon>Eukaryota</taxon>
        <taxon>Metazoa</taxon>
        <taxon>Spiralia</taxon>
        <taxon>Lophotrochozoa</taxon>
        <taxon>Mollusca</taxon>
        <taxon>Gastropoda</taxon>
        <taxon>Heterobranchia</taxon>
        <taxon>Euthyneura</taxon>
        <taxon>Panpulmonata</taxon>
        <taxon>Hygrophila</taxon>
        <taxon>Lymnaeoidea</taxon>
        <taxon>Planorbidae</taxon>
        <taxon>Biomphalaria</taxon>
    </lineage>
</organism>
<dbReference type="SUPFAM" id="SSF48264">
    <property type="entry name" value="Cytochrome P450"/>
    <property type="match status" value="1"/>
</dbReference>
<evidence type="ECO:0000256" key="9">
    <source>
        <dbReference type="RuleBase" id="RU000461"/>
    </source>
</evidence>
<name>A0A9W3BF95_BIOGL</name>
<dbReference type="Proteomes" id="UP001165740">
    <property type="component" value="Chromosome 9"/>
</dbReference>
<evidence type="ECO:0000313" key="10">
    <source>
        <dbReference type="Proteomes" id="UP001165740"/>
    </source>
</evidence>
<reference evidence="11" key="1">
    <citation type="submission" date="2025-08" db="UniProtKB">
        <authorList>
            <consortium name="RefSeq"/>
        </authorList>
    </citation>
    <scope>IDENTIFICATION</scope>
</reference>
<protein>
    <submittedName>
        <fullName evidence="11">Cytochrome P450 10-like</fullName>
    </submittedName>
</protein>
<sequence length="516" mass="59054">MKAIRLTLCQLCHNDVRGYLIPTRLMSSVTQMHEGQVKVRPFSEIPGPKGIYQWPVIGTVLHYKPFTKHTPEKIHRLMNELFDKYGPVVKFRMGPQTVAVCDPKDFETVFRNEGQYPVRPTLDIVTAYNKRNGHKETFAQLQGEEWHARRTPLNKRLVRSDSASYYLEQQGQVAEDLVRALAKEDLTAVDFQDLFYRYASESIFLVAFNRRLGLFEEEPDKISTDFVQAAKTSTQMLQDALLGKLFMTKWLKNSSYKKFEALLNFQKKVTADCVMEARKVLEDRMKSGDFKADEPNLLFSLLSEKNMTDEDINDAVGTLYAAGTESTAKNLQTFFYTLALNPEKQEILRQEILNILGANGILTAQALSQMAFLKAALKESFRLYPPAAVGIIRVLPVDVTLGQYAVPAGTQIIMFSPRPSKTHFENPNQFLPERWLRSEENVKKDTSLGFIVLPFGHGPRNCIGRRFATQEMYLATTKVLQNFKIDVAPESKSTQFIYKMFIEPEEPIKFKFTKLH</sequence>
<comment type="cofactor">
    <cofactor evidence="1 8">
        <name>heme</name>
        <dbReference type="ChEBI" id="CHEBI:30413"/>
    </cofactor>
</comment>
<keyword evidence="10" id="KW-1185">Reference proteome</keyword>
<dbReference type="OrthoDB" id="3945418at2759"/>
<evidence type="ECO:0000256" key="7">
    <source>
        <dbReference type="ARBA" id="ARBA00023033"/>
    </source>
</evidence>
<dbReference type="InterPro" id="IPR050479">
    <property type="entry name" value="CYP11_CYP27_families"/>
</dbReference>
<keyword evidence="4 8" id="KW-0479">Metal-binding</keyword>
<evidence type="ECO:0000256" key="3">
    <source>
        <dbReference type="ARBA" id="ARBA00022617"/>
    </source>
</evidence>
<keyword evidence="7 9" id="KW-0503">Monooxygenase</keyword>
<evidence type="ECO:0000256" key="2">
    <source>
        <dbReference type="ARBA" id="ARBA00010617"/>
    </source>
</evidence>
<evidence type="ECO:0000313" key="11">
    <source>
        <dbReference type="RefSeq" id="XP_055898116.1"/>
    </source>
</evidence>
<dbReference type="Gene3D" id="1.10.630.10">
    <property type="entry name" value="Cytochrome P450"/>
    <property type="match status" value="1"/>
</dbReference>
<evidence type="ECO:0000256" key="6">
    <source>
        <dbReference type="ARBA" id="ARBA00023004"/>
    </source>
</evidence>
<dbReference type="PANTHER" id="PTHR24279">
    <property type="entry name" value="CYTOCHROME P450"/>
    <property type="match status" value="1"/>
</dbReference>
<evidence type="ECO:0000256" key="1">
    <source>
        <dbReference type="ARBA" id="ARBA00001971"/>
    </source>
</evidence>
<keyword evidence="6 8" id="KW-0408">Iron</keyword>
<keyword evidence="5 9" id="KW-0560">Oxidoreductase</keyword>
<dbReference type="GO" id="GO:0020037">
    <property type="term" value="F:heme binding"/>
    <property type="evidence" value="ECO:0007669"/>
    <property type="project" value="InterPro"/>
</dbReference>
<proteinExistence type="inferred from homology"/>
<dbReference type="PRINTS" id="PR00385">
    <property type="entry name" value="P450"/>
</dbReference>
<dbReference type="PRINTS" id="PR00463">
    <property type="entry name" value="EP450I"/>
</dbReference>
<feature type="binding site" description="axial binding residue" evidence="8">
    <location>
        <position position="462"/>
    </location>
    <ligand>
        <name>heme</name>
        <dbReference type="ChEBI" id="CHEBI:30413"/>
    </ligand>
    <ligandPart>
        <name>Fe</name>
        <dbReference type="ChEBI" id="CHEBI:18248"/>
    </ligandPart>
</feature>
<dbReference type="OMA" id="ESENRPN"/>
<dbReference type="RefSeq" id="XP_055898116.1">
    <property type="nucleotide sequence ID" value="XM_056042141.1"/>
</dbReference>
<dbReference type="InterPro" id="IPR001128">
    <property type="entry name" value="Cyt_P450"/>
</dbReference>
<evidence type="ECO:0000256" key="8">
    <source>
        <dbReference type="PIRSR" id="PIRSR602401-1"/>
    </source>
</evidence>
<comment type="similarity">
    <text evidence="2 9">Belongs to the cytochrome P450 family.</text>
</comment>
<dbReference type="AlphaFoldDB" id="A0A9W3BF95"/>
<dbReference type="InterPro" id="IPR017972">
    <property type="entry name" value="Cyt_P450_CS"/>
</dbReference>
<evidence type="ECO:0000256" key="5">
    <source>
        <dbReference type="ARBA" id="ARBA00023002"/>
    </source>
</evidence>
<dbReference type="PROSITE" id="PS00086">
    <property type="entry name" value="CYTOCHROME_P450"/>
    <property type="match status" value="1"/>
</dbReference>
<dbReference type="GO" id="GO:0005506">
    <property type="term" value="F:iron ion binding"/>
    <property type="evidence" value="ECO:0007669"/>
    <property type="project" value="InterPro"/>
</dbReference>
<gene>
    <name evidence="11" type="primary">LOC106065757</name>
</gene>
<dbReference type="PANTHER" id="PTHR24279:SF120">
    <property type="entry name" value="CYTOCHROME P450"/>
    <property type="match status" value="1"/>
</dbReference>
<dbReference type="GO" id="GO:0004497">
    <property type="term" value="F:monooxygenase activity"/>
    <property type="evidence" value="ECO:0007669"/>
    <property type="project" value="UniProtKB-KW"/>
</dbReference>
<keyword evidence="3 8" id="KW-0349">Heme</keyword>
<evidence type="ECO:0000256" key="4">
    <source>
        <dbReference type="ARBA" id="ARBA00022723"/>
    </source>
</evidence>
<dbReference type="GO" id="GO:0016705">
    <property type="term" value="F:oxidoreductase activity, acting on paired donors, with incorporation or reduction of molecular oxygen"/>
    <property type="evidence" value="ECO:0007669"/>
    <property type="project" value="InterPro"/>
</dbReference>
<dbReference type="CDD" id="cd11054">
    <property type="entry name" value="CYP24A1-like"/>
    <property type="match status" value="1"/>
</dbReference>
<dbReference type="InterPro" id="IPR036396">
    <property type="entry name" value="Cyt_P450_sf"/>
</dbReference>
<dbReference type="Pfam" id="PF00067">
    <property type="entry name" value="p450"/>
    <property type="match status" value="1"/>
</dbReference>